<evidence type="ECO:0000256" key="6">
    <source>
        <dbReference type="ARBA" id="ARBA00022794"/>
    </source>
</evidence>
<evidence type="ECO:0000256" key="3">
    <source>
        <dbReference type="ARBA" id="ARBA00021406"/>
    </source>
</evidence>
<evidence type="ECO:0000256" key="1">
    <source>
        <dbReference type="ARBA" id="ARBA00004114"/>
    </source>
</evidence>
<feature type="compositionally biased region" description="Low complexity" evidence="10">
    <location>
        <begin position="264"/>
        <end position="277"/>
    </location>
</feature>
<feature type="compositionally biased region" description="Acidic residues" evidence="10">
    <location>
        <begin position="1"/>
        <end position="13"/>
    </location>
</feature>
<feature type="compositionally biased region" description="Polar residues" evidence="10">
    <location>
        <begin position="242"/>
        <end position="255"/>
    </location>
</feature>
<dbReference type="GO" id="GO:0005814">
    <property type="term" value="C:centriole"/>
    <property type="evidence" value="ECO:0007669"/>
    <property type="project" value="UniProtKB-SubCell"/>
</dbReference>
<feature type="coiled-coil region" evidence="9">
    <location>
        <begin position="496"/>
        <end position="541"/>
    </location>
</feature>
<feature type="compositionally biased region" description="Basic and acidic residues" evidence="10">
    <location>
        <begin position="41"/>
        <end position="67"/>
    </location>
</feature>
<feature type="compositionally biased region" description="Basic and acidic residues" evidence="10">
    <location>
        <begin position="163"/>
        <end position="174"/>
    </location>
</feature>
<name>A0A9W7LA41_9STRA</name>
<evidence type="ECO:0000256" key="2">
    <source>
        <dbReference type="ARBA" id="ARBA00009485"/>
    </source>
</evidence>
<feature type="coiled-coil region" evidence="9">
    <location>
        <begin position="1043"/>
        <end position="1200"/>
    </location>
</feature>
<evidence type="ECO:0000256" key="7">
    <source>
        <dbReference type="ARBA" id="ARBA00023054"/>
    </source>
</evidence>
<dbReference type="GO" id="GO:0005879">
    <property type="term" value="C:axonemal microtubule"/>
    <property type="evidence" value="ECO:0007669"/>
    <property type="project" value="TreeGrafter"/>
</dbReference>
<evidence type="ECO:0000256" key="9">
    <source>
        <dbReference type="SAM" id="Coils"/>
    </source>
</evidence>
<feature type="region of interest" description="Disordered" evidence="10">
    <location>
        <begin position="881"/>
        <end position="903"/>
    </location>
</feature>
<dbReference type="OrthoDB" id="2157184at2759"/>
<feature type="region of interest" description="Disordered" evidence="10">
    <location>
        <begin position="701"/>
        <end position="728"/>
    </location>
</feature>
<keyword evidence="8" id="KW-0206">Cytoskeleton</keyword>
<evidence type="ECO:0000256" key="8">
    <source>
        <dbReference type="ARBA" id="ARBA00023212"/>
    </source>
</evidence>
<feature type="compositionally biased region" description="Low complexity" evidence="10">
    <location>
        <begin position="14"/>
        <end position="32"/>
    </location>
</feature>
<gene>
    <name evidence="11" type="ORF">TrCOL_g7388</name>
</gene>
<dbReference type="AlphaFoldDB" id="A0A9W7LA41"/>
<feature type="compositionally biased region" description="Basic and acidic residues" evidence="10">
    <location>
        <begin position="701"/>
        <end position="715"/>
    </location>
</feature>
<comment type="similarity">
    <text evidence="2">Belongs to the CEP162 family.</text>
</comment>
<keyword evidence="12" id="KW-1185">Reference proteome</keyword>
<proteinExistence type="inferred from homology"/>
<reference evidence="12" key="1">
    <citation type="journal article" date="2023" name="Commun. Biol.">
        <title>Genome analysis of Parmales, the sister group of diatoms, reveals the evolutionary specialization of diatoms from phago-mixotrophs to photoautotrophs.</title>
        <authorList>
            <person name="Ban H."/>
            <person name="Sato S."/>
            <person name="Yoshikawa S."/>
            <person name="Yamada K."/>
            <person name="Nakamura Y."/>
            <person name="Ichinomiya M."/>
            <person name="Sato N."/>
            <person name="Blanc-Mathieu R."/>
            <person name="Endo H."/>
            <person name="Kuwata A."/>
            <person name="Ogata H."/>
        </authorList>
    </citation>
    <scope>NUCLEOTIDE SEQUENCE [LARGE SCALE GENOMIC DNA]</scope>
</reference>
<feature type="compositionally biased region" description="Polar residues" evidence="10">
    <location>
        <begin position="886"/>
        <end position="900"/>
    </location>
</feature>
<accession>A0A9W7LA41</accession>
<feature type="region of interest" description="Disordered" evidence="10">
    <location>
        <begin position="113"/>
        <end position="329"/>
    </location>
</feature>
<keyword evidence="5" id="KW-0493">Microtubule</keyword>
<evidence type="ECO:0000313" key="11">
    <source>
        <dbReference type="EMBL" id="GMI42731.1"/>
    </source>
</evidence>
<feature type="compositionally biased region" description="Low complexity" evidence="10">
    <location>
        <begin position="836"/>
        <end position="847"/>
    </location>
</feature>
<feature type="compositionally biased region" description="Low complexity" evidence="10">
    <location>
        <begin position="229"/>
        <end position="241"/>
    </location>
</feature>
<keyword evidence="7 9" id="KW-0175">Coiled coil</keyword>
<comment type="caution">
    <text evidence="11">The sequence shown here is derived from an EMBL/GenBank/DDBJ whole genome shotgun (WGS) entry which is preliminary data.</text>
</comment>
<dbReference type="PANTHER" id="PTHR34031">
    <property type="entry name" value="CENTROSOMAL PROTEIN OF 162 KDA"/>
    <property type="match status" value="1"/>
</dbReference>
<dbReference type="InterPro" id="IPR038774">
    <property type="entry name" value="CEP162-like"/>
</dbReference>
<feature type="compositionally biased region" description="Polar residues" evidence="10">
    <location>
        <begin position="120"/>
        <end position="138"/>
    </location>
</feature>
<evidence type="ECO:0000256" key="4">
    <source>
        <dbReference type="ARBA" id="ARBA00022490"/>
    </source>
</evidence>
<feature type="coiled-coil region" evidence="9">
    <location>
        <begin position="424"/>
        <end position="465"/>
    </location>
</feature>
<organism evidence="11 12">
    <name type="scientific">Triparma columacea</name>
    <dbReference type="NCBI Taxonomy" id="722753"/>
    <lineage>
        <taxon>Eukaryota</taxon>
        <taxon>Sar</taxon>
        <taxon>Stramenopiles</taxon>
        <taxon>Ochrophyta</taxon>
        <taxon>Bolidophyceae</taxon>
        <taxon>Parmales</taxon>
        <taxon>Triparmaceae</taxon>
        <taxon>Triparma</taxon>
    </lineage>
</organism>
<dbReference type="PANTHER" id="PTHR34031:SF1">
    <property type="entry name" value="CENTROSOMAL PROTEIN OF 162 KDA"/>
    <property type="match status" value="1"/>
</dbReference>
<dbReference type="Proteomes" id="UP001165065">
    <property type="component" value="Unassembled WGS sequence"/>
</dbReference>
<feature type="region of interest" description="Disordered" evidence="10">
    <location>
        <begin position="823"/>
        <end position="857"/>
    </location>
</feature>
<comment type="subcellular location">
    <subcellularLocation>
        <location evidence="1">Cytoplasm</location>
        <location evidence="1">Cytoskeleton</location>
        <location evidence="1">Microtubule organizing center</location>
        <location evidence="1">Centrosome</location>
        <location evidence="1">Centriole</location>
    </subcellularLocation>
</comment>
<evidence type="ECO:0000256" key="10">
    <source>
        <dbReference type="SAM" id="MobiDB-lite"/>
    </source>
</evidence>
<evidence type="ECO:0000313" key="12">
    <source>
        <dbReference type="Proteomes" id="UP001165065"/>
    </source>
</evidence>
<feature type="coiled-coil region" evidence="9">
    <location>
        <begin position="365"/>
        <end position="392"/>
    </location>
</feature>
<feature type="region of interest" description="Disordered" evidence="10">
    <location>
        <begin position="1"/>
        <end position="97"/>
    </location>
</feature>
<evidence type="ECO:0000256" key="5">
    <source>
        <dbReference type="ARBA" id="ARBA00022701"/>
    </source>
</evidence>
<feature type="compositionally biased region" description="Polar residues" evidence="10">
    <location>
        <begin position="199"/>
        <end position="208"/>
    </location>
</feature>
<feature type="coiled-coil region" evidence="9">
    <location>
        <begin position="905"/>
        <end position="971"/>
    </location>
</feature>
<keyword evidence="6" id="KW-0970">Cilium biogenesis/degradation</keyword>
<protein>
    <recommendedName>
        <fullName evidence="3">Centrosomal protein of 162 kDa</fullName>
    </recommendedName>
</protein>
<dbReference type="GO" id="GO:0060271">
    <property type="term" value="P:cilium assembly"/>
    <property type="evidence" value="ECO:0007669"/>
    <property type="project" value="TreeGrafter"/>
</dbReference>
<feature type="coiled-coil region" evidence="9">
    <location>
        <begin position="603"/>
        <end position="698"/>
    </location>
</feature>
<feature type="compositionally biased region" description="Polar residues" evidence="10">
    <location>
        <begin position="302"/>
        <end position="329"/>
    </location>
</feature>
<dbReference type="EMBL" id="BRYA01000180">
    <property type="protein sequence ID" value="GMI42731.1"/>
    <property type="molecule type" value="Genomic_DNA"/>
</dbReference>
<sequence>MFSTNDNDDDDPYSDPYGSIDVNKSLKAQKSAALKKKKKEEKRERDEELKKKREDLARRRSMTDQERIANILKSADAEVKPASKVAAAASRKDERRTSDFADYAKSLEKLRMGDNDDDAVNSSGDNRASTDVMGNTDGTAGLDGTGMVRFGSMDGPVSMIQPRADETNDTKDDSLQAFLDEDSDSDVYNSSPEKKFGETNKSNISATSEESEEPYQYKPQLHKSSTQPTAAGSKAASKTTTPVQSTRNSVDTTMSTPPPPPPDSVNTSAMSSAVSSPAPAPPPAINTSSASSNKPLSPPPTYQSNTSVVSTSNPPAPNKSLTSQHSQLQASVENLYKSSSPNYSRTTAPMQLPTTSLTSEQLSTADTLGAAALELEKERARLREQRTSLQNRELDLARARESFVDSVRMSQEFDHSNSDPSTTIKKLQATISNLTSERETMILELDDLRSECYELRKQNEAAKNKEVADKRSNRAEIDKALANSTGNTVSVPKSEIESYKKQLQQQETLLNGFQKENDKLVLELKKKTEEMKREKGEILKENHNLSLQANKFENKFNLVSSSLNMQEVGKNLRTTLDQETLLAAVKEELAVALEKGKASEERNVEMKYEIDKLRKEKKEKMLESEGLSTEKLEASTRDTNALKDLVRRERAMHQEEMERLNSKLRWYIQNQEIVDRDAAKLEEQNKVIAVLRERLEGNSKDVRDALDRGDGEEQQPRSASNENKKMAKKIRDLEKQVKDMEEALNRRHPDSISNLIRAIGPSQSVEVRNKERNNENKKLREEVDEIKQESERRLRSLRQEYDKMKLGFEGQIKKLRKDVEKNKKDIGSGSAGVIGGTSSSGNTSNTSMTAKDSDTVERLRQYYTKKIQDQEKKFEAQLRQAKRGNVGQSSTPTPSMSKNVSAERVQELEQLVSKQREMLKMMENASMTRKSTDSERNSDLETRLGVAEGRVKIAEREAESLKVSLAAAEARLETTMKLSEEQSRAMTAAAVAKATLESHSRNNSAMNSPVASMEGSFSLQHQQQQQFAQPPASVNTALHDAEMKKLQVEMEVKKREYQSQINDLQKRLLDSNNEMGKLQEKFYAQKTEFQGKGMSEKQQMMEQQQRLELAMQSAQMNAAMLKNQADTLKQENVELNRRLSLVKSNPTITQFGDLAQRLQELERRAVGREKELEETIRRVKENTQKEARRLAELHEEEIAEKDRGVRAMKRQLDAIMGQVGIFTEMRQANVDMKKKISTLREQNDGLVAKLMGMGMGKNDIAAFS</sequence>
<keyword evidence="4" id="KW-0963">Cytoplasm</keyword>